<dbReference type="HOGENOM" id="CLU_1484876_0_0_1"/>
<dbReference type="KEGG" id="tet:TTHERM_01212860"/>
<evidence type="ECO:0000313" key="2">
    <source>
        <dbReference type="Proteomes" id="UP000009168"/>
    </source>
</evidence>
<gene>
    <name evidence="1" type="ORF">TTHERM_01212860</name>
</gene>
<reference evidence="3" key="2">
    <citation type="journal article" date="2020" name="Elife">
        <title>Ciliate mitoribosome illuminates evolutionary steps of mitochondrial translation.</title>
        <authorList>
            <person name="Tobiasson V."/>
            <person name="Amunts A."/>
        </authorList>
    </citation>
    <scope>STRUCTURE BY ELECTRON MICROSCOPY (3.70 ANGSTROMS)</scope>
</reference>
<dbReference type="InParanoid" id="Q24G80"/>
<accession>Q24G80</accession>
<keyword evidence="3" id="KW-0002">3D-structure</keyword>
<dbReference type="OrthoDB" id="10585240at2759"/>
<name>Q24G80_TETTS</name>
<dbReference type="OMA" id="HFATAIT"/>
<dbReference type="GeneID" id="7844568"/>
<protein>
    <submittedName>
        <fullName evidence="1">Uncharacterized protein</fullName>
    </submittedName>
</protein>
<organism evidence="1 2">
    <name type="scientific">Tetrahymena thermophila (strain SB210)</name>
    <dbReference type="NCBI Taxonomy" id="312017"/>
    <lineage>
        <taxon>Eukaryota</taxon>
        <taxon>Sar</taxon>
        <taxon>Alveolata</taxon>
        <taxon>Ciliophora</taxon>
        <taxon>Intramacronucleata</taxon>
        <taxon>Oligohymenophorea</taxon>
        <taxon>Hymenostomatida</taxon>
        <taxon>Tetrahymenina</taxon>
        <taxon>Tetrahymenidae</taxon>
        <taxon>Tetrahymena</taxon>
    </lineage>
</organism>
<proteinExistence type="evidence at protein level"/>
<dbReference type="PDB" id="6Z1P">
    <property type="method" value="EM"/>
    <property type="resolution" value="3.70 A"/>
    <property type="chains" value="BG=1-182"/>
</dbReference>
<dbReference type="eggNOG" id="ENOG502R2S7">
    <property type="taxonomic scope" value="Eukaryota"/>
</dbReference>
<dbReference type="Proteomes" id="UP000009168">
    <property type="component" value="Unassembled WGS sequence"/>
</dbReference>
<dbReference type="EMBL" id="GG662641">
    <property type="protein sequence ID" value="EAS06773.1"/>
    <property type="molecule type" value="Genomic_DNA"/>
</dbReference>
<sequence length="182" mass="21701">MRQLVKTQLLKSNIQELRSSIDIRKVLNNKYRDSESSDFYKKNREQLVSRIKQDMDVDSYTGATTRRTQFQQYYQDQPSLGFVYPMNPGRGAFMEPDCRFTGNDFMEKINTHFATAITSSYQDLDKVVKIQVNDSKKNIEQNLEKLFREKNPNKEFNFDKEYARYLKLDSKKFKKEYGYETD</sequence>
<evidence type="ECO:0007829" key="3">
    <source>
        <dbReference type="PDB" id="6Z1P"/>
    </source>
</evidence>
<dbReference type="RefSeq" id="XP_001027015.1">
    <property type="nucleotide sequence ID" value="XM_001027015.1"/>
</dbReference>
<dbReference type="EMDB" id="EMD-11032"/>
<dbReference type="STRING" id="312017.Q24G80"/>
<evidence type="ECO:0000313" key="1">
    <source>
        <dbReference type="EMBL" id="EAS06773.1"/>
    </source>
</evidence>
<reference evidence="2" key="1">
    <citation type="journal article" date="2006" name="PLoS Biol.">
        <title>Macronuclear genome sequence of the ciliate Tetrahymena thermophila, a model eukaryote.</title>
        <authorList>
            <person name="Eisen J.A."/>
            <person name="Coyne R.S."/>
            <person name="Wu M."/>
            <person name="Wu D."/>
            <person name="Thiagarajan M."/>
            <person name="Wortman J.R."/>
            <person name="Badger J.H."/>
            <person name="Ren Q."/>
            <person name="Amedeo P."/>
            <person name="Jones K.M."/>
            <person name="Tallon L.J."/>
            <person name="Delcher A.L."/>
            <person name="Salzberg S.L."/>
            <person name="Silva J.C."/>
            <person name="Haas B.J."/>
            <person name="Majoros W.H."/>
            <person name="Farzad M."/>
            <person name="Carlton J.M."/>
            <person name="Smith R.K. Jr."/>
            <person name="Garg J."/>
            <person name="Pearlman R.E."/>
            <person name="Karrer K.M."/>
            <person name="Sun L."/>
            <person name="Manning G."/>
            <person name="Elde N.C."/>
            <person name="Turkewitz A.P."/>
            <person name="Asai D.J."/>
            <person name="Wilkes D.E."/>
            <person name="Wang Y."/>
            <person name="Cai H."/>
            <person name="Collins K."/>
            <person name="Stewart B.A."/>
            <person name="Lee S.R."/>
            <person name="Wilamowska K."/>
            <person name="Weinberg Z."/>
            <person name="Ruzzo W.L."/>
            <person name="Wloga D."/>
            <person name="Gaertig J."/>
            <person name="Frankel J."/>
            <person name="Tsao C.-C."/>
            <person name="Gorovsky M.A."/>
            <person name="Keeling P.J."/>
            <person name="Waller R.F."/>
            <person name="Patron N.J."/>
            <person name="Cherry J.M."/>
            <person name="Stover N.A."/>
            <person name="Krieger C.J."/>
            <person name="del Toro C."/>
            <person name="Ryder H.F."/>
            <person name="Williamson S.C."/>
            <person name="Barbeau R.A."/>
            <person name="Hamilton E.P."/>
            <person name="Orias E."/>
        </authorList>
    </citation>
    <scope>NUCLEOTIDE SEQUENCE [LARGE SCALE GENOMIC DNA]</scope>
    <source>
        <strain evidence="2">SB210</strain>
    </source>
</reference>
<keyword evidence="2" id="KW-1185">Reference proteome</keyword>
<dbReference type="AlphaFoldDB" id="Q24G80"/>